<keyword evidence="7" id="KW-1015">Disulfide bond</keyword>
<organism evidence="11 12">
    <name type="scientific">Glycomyces buryatensis</name>
    <dbReference type="NCBI Taxonomy" id="2570927"/>
    <lineage>
        <taxon>Bacteria</taxon>
        <taxon>Bacillati</taxon>
        <taxon>Actinomycetota</taxon>
        <taxon>Actinomycetes</taxon>
        <taxon>Glycomycetales</taxon>
        <taxon>Glycomycetaceae</taxon>
        <taxon>Glycomyces</taxon>
    </lineage>
</organism>
<accession>A0A4S8Q1S5</accession>
<dbReference type="Pfam" id="PF00720">
    <property type="entry name" value="SSI"/>
    <property type="match status" value="1"/>
</dbReference>
<dbReference type="GO" id="GO:0005576">
    <property type="term" value="C:extracellular region"/>
    <property type="evidence" value="ECO:0007669"/>
    <property type="project" value="UniProtKB-SubCell"/>
</dbReference>
<sequence length="136" mass="14421">MMFKKPVRAAALLAAAAAVMFAAPAQAHLAPEESPHSEFALYLAPAGSGSELTTLTLECPGKESEHPNAKAACRQLQRAHGHIADIPPADGMCTKEYAPVVVLVHGHWHGDKRVFAEKYGNDCEAALATGGYLFDI</sequence>
<evidence type="ECO:0000256" key="3">
    <source>
        <dbReference type="ARBA" id="ARBA00011738"/>
    </source>
</evidence>
<gene>
    <name evidence="11" type="ORF">FAB82_21100</name>
</gene>
<dbReference type="InterPro" id="IPR036819">
    <property type="entry name" value="Subtilisin_inhibitor-like_sf"/>
</dbReference>
<name>A0A4S8Q1S5_9ACTN</name>
<keyword evidence="9" id="KW-0732">Signal</keyword>
<dbReference type="PRINTS" id="PR00294">
    <property type="entry name" value="SSBTLNINHBTR"/>
</dbReference>
<keyword evidence="5 8" id="KW-0646">Protease inhibitor</keyword>
<dbReference type="OrthoDB" id="3542626at2"/>
<evidence type="ECO:0000256" key="1">
    <source>
        <dbReference type="ARBA" id="ARBA00004613"/>
    </source>
</evidence>
<comment type="caution">
    <text evidence="11">The sequence shown here is derived from an EMBL/GenBank/DDBJ whole genome shotgun (WGS) entry which is preliminary data.</text>
</comment>
<keyword evidence="6 8" id="KW-0722">Serine protease inhibitor</keyword>
<evidence type="ECO:0000313" key="12">
    <source>
        <dbReference type="Proteomes" id="UP000308760"/>
    </source>
</evidence>
<feature type="signal peptide" evidence="9">
    <location>
        <begin position="1"/>
        <end position="27"/>
    </location>
</feature>
<dbReference type="Proteomes" id="UP000308760">
    <property type="component" value="Unassembled WGS sequence"/>
</dbReference>
<protein>
    <recommendedName>
        <fullName evidence="10">Subtilisin inhibitor domain-containing protein</fullName>
    </recommendedName>
</protein>
<dbReference type="InterPro" id="IPR023549">
    <property type="entry name" value="Subtilisin_inhibitor"/>
</dbReference>
<keyword evidence="4" id="KW-0964">Secreted</keyword>
<evidence type="ECO:0000256" key="7">
    <source>
        <dbReference type="ARBA" id="ARBA00023157"/>
    </source>
</evidence>
<evidence type="ECO:0000256" key="2">
    <source>
        <dbReference type="ARBA" id="ARBA00010472"/>
    </source>
</evidence>
<evidence type="ECO:0000313" key="11">
    <source>
        <dbReference type="EMBL" id="THV37051.1"/>
    </source>
</evidence>
<keyword evidence="12" id="KW-1185">Reference proteome</keyword>
<dbReference type="GO" id="GO:0004867">
    <property type="term" value="F:serine-type endopeptidase inhibitor activity"/>
    <property type="evidence" value="ECO:0007669"/>
    <property type="project" value="UniProtKB-KW"/>
</dbReference>
<dbReference type="Gene3D" id="3.30.350.10">
    <property type="entry name" value="Subtilisin inhibitor-like"/>
    <property type="match status" value="1"/>
</dbReference>
<dbReference type="EMBL" id="STGY01000071">
    <property type="protein sequence ID" value="THV37051.1"/>
    <property type="molecule type" value="Genomic_DNA"/>
</dbReference>
<comment type="subcellular location">
    <subcellularLocation>
        <location evidence="1">Secreted</location>
    </subcellularLocation>
</comment>
<comment type="similarity">
    <text evidence="2 8">Belongs to the protease inhibitor I16 (SSI) family.</text>
</comment>
<comment type="subunit">
    <text evidence="3">Homodimer.</text>
</comment>
<reference evidence="11 12" key="2">
    <citation type="submission" date="2019-05" db="EMBL/GenBank/DDBJ databases">
        <title>Glycomyces buryatensis sp. nov.</title>
        <authorList>
            <person name="Nikitina E."/>
        </authorList>
    </citation>
    <scope>NUCLEOTIDE SEQUENCE [LARGE SCALE GENOMIC DNA]</scope>
    <source>
        <strain evidence="11 12">18</strain>
    </source>
</reference>
<feature type="domain" description="Subtilisin inhibitor" evidence="10">
    <location>
        <begin position="49"/>
        <end position="121"/>
    </location>
</feature>
<dbReference type="SUPFAM" id="SSF55399">
    <property type="entry name" value="Subtilisin inhibitor"/>
    <property type="match status" value="1"/>
</dbReference>
<evidence type="ECO:0000259" key="10">
    <source>
        <dbReference type="Pfam" id="PF00720"/>
    </source>
</evidence>
<dbReference type="AlphaFoldDB" id="A0A4S8Q1S5"/>
<evidence type="ECO:0000256" key="5">
    <source>
        <dbReference type="ARBA" id="ARBA00022690"/>
    </source>
</evidence>
<feature type="chain" id="PRO_5020524684" description="Subtilisin inhibitor domain-containing protein" evidence="9">
    <location>
        <begin position="28"/>
        <end position="136"/>
    </location>
</feature>
<reference evidence="12" key="1">
    <citation type="submission" date="2019-04" db="EMBL/GenBank/DDBJ databases">
        <title>Nocardioides xinjiangensis sp. nov.</title>
        <authorList>
            <person name="Liu S."/>
        </authorList>
    </citation>
    <scope>NUCLEOTIDE SEQUENCE [LARGE SCALE GENOMIC DNA]</scope>
    <source>
        <strain evidence="12">18</strain>
    </source>
</reference>
<evidence type="ECO:0000256" key="6">
    <source>
        <dbReference type="ARBA" id="ARBA00022900"/>
    </source>
</evidence>
<evidence type="ECO:0000256" key="4">
    <source>
        <dbReference type="ARBA" id="ARBA00022525"/>
    </source>
</evidence>
<proteinExistence type="inferred from homology"/>
<evidence type="ECO:0000256" key="8">
    <source>
        <dbReference type="RuleBase" id="RU003471"/>
    </source>
</evidence>
<evidence type="ECO:0000256" key="9">
    <source>
        <dbReference type="SAM" id="SignalP"/>
    </source>
</evidence>
<dbReference type="InterPro" id="IPR000691">
    <property type="entry name" value="Prot_inh_I16_SSI"/>
</dbReference>